<evidence type="ECO:0000313" key="15">
    <source>
        <dbReference type="Proteomes" id="UP000254879"/>
    </source>
</evidence>
<dbReference type="RefSeq" id="WP_036103930.1">
    <property type="nucleotide sequence ID" value="NZ_JBHLUC010000007.1"/>
</dbReference>
<dbReference type="SUPFAM" id="SSF55681">
    <property type="entry name" value="Class II aaRS and biotin synthetases"/>
    <property type="match status" value="1"/>
</dbReference>
<dbReference type="GO" id="GO:0004821">
    <property type="term" value="F:histidine-tRNA ligase activity"/>
    <property type="evidence" value="ECO:0007669"/>
    <property type="project" value="UniProtKB-UniRule"/>
</dbReference>
<dbReference type="Pfam" id="PF03129">
    <property type="entry name" value="HGTP_anticodon"/>
    <property type="match status" value="1"/>
</dbReference>
<dbReference type="InterPro" id="IPR045864">
    <property type="entry name" value="aa-tRNA-synth_II/BPL/LPL"/>
</dbReference>
<proteinExistence type="inferred from homology"/>
<comment type="catalytic activity">
    <reaction evidence="10 11">
        <text>tRNA(His) + L-histidine + ATP = L-histidyl-tRNA(His) + AMP + diphosphate + H(+)</text>
        <dbReference type="Rhea" id="RHEA:17313"/>
        <dbReference type="Rhea" id="RHEA-COMP:9665"/>
        <dbReference type="Rhea" id="RHEA-COMP:9689"/>
        <dbReference type="ChEBI" id="CHEBI:15378"/>
        <dbReference type="ChEBI" id="CHEBI:30616"/>
        <dbReference type="ChEBI" id="CHEBI:33019"/>
        <dbReference type="ChEBI" id="CHEBI:57595"/>
        <dbReference type="ChEBI" id="CHEBI:78442"/>
        <dbReference type="ChEBI" id="CHEBI:78527"/>
        <dbReference type="ChEBI" id="CHEBI:456215"/>
        <dbReference type="EC" id="6.1.1.21"/>
    </reaction>
</comment>
<dbReference type="InterPro" id="IPR006195">
    <property type="entry name" value="aa-tRNA-synth_II"/>
</dbReference>
<dbReference type="HAMAP" id="MF_00127">
    <property type="entry name" value="His_tRNA_synth"/>
    <property type="match status" value="1"/>
</dbReference>
<gene>
    <name evidence="11 14" type="primary">hisS</name>
    <name evidence="14" type="ORF">NCTC10815_00633</name>
</gene>
<dbReference type="PANTHER" id="PTHR43707">
    <property type="entry name" value="HISTIDYL-TRNA SYNTHETASE"/>
    <property type="match status" value="1"/>
</dbReference>
<evidence type="ECO:0000256" key="4">
    <source>
        <dbReference type="ARBA" id="ARBA00022490"/>
    </source>
</evidence>
<feature type="binding site" evidence="12">
    <location>
        <position position="258"/>
    </location>
    <ligand>
        <name>L-histidine</name>
        <dbReference type="ChEBI" id="CHEBI:57595"/>
    </ligand>
</feature>
<dbReference type="NCBIfam" id="TIGR00442">
    <property type="entry name" value="hisS"/>
    <property type="match status" value="1"/>
</dbReference>
<dbReference type="Gene3D" id="3.30.930.10">
    <property type="entry name" value="Bira Bifunctional Protein, Domain 2"/>
    <property type="match status" value="1"/>
</dbReference>
<keyword evidence="9 11" id="KW-0030">Aminoacyl-tRNA synthetase</keyword>
<keyword evidence="7 11" id="KW-0067">ATP-binding</keyword>
<feature type="binding site" evidence="12">
    <location>
        <position position="131"/>
    </location>
    <ligand>
        <name>L-histidine</name>
        <dbReference type="ChEBI" id="CHEBI:57595"/>
    </ligand>
</feature>
<reference evidence="14 15" key="1">
    <citation type="submission" date="2018-06" db="EMBL/GenBank/DDBJ databases">
        <authorList>
            <consortium name="Pathogen Informatics"/>
            <person name="Doyle S."/>
        </authorList>
    </citation>
    <scope>NUCLEOTIDE SEQUENCE [LARGE SCALE GENOMIC DNA]</scope>
    <source>
        <strain evidence="15">NCTC 10815</strain>
    </source>
</reference>
<evidence type="ECO:0000256" key="5">
    <source>
        <dbReference type="ARBA" id="ARBA00022598"/>
    </source>
</evidence>
<dbReference type="InterPro" id="IPR015807">
    <property type="entry name" value="His-tRNA-ligase"/>
</dbReference>
<sequence>MKIQLPRGTRDILPEEVAKWHFLERSFEEICTDYQYQEIRTPIFEHTELFERGVGDSTDIVTKEMYTFEDKGGRSLTLRPEGTASVVRAFVEHKMFGSPNQPNKLYYKGPMFRYERPQGGRQRQFHQMGIEALGSYDPAIDVEVITLVMHFFQKIGLSNTKLVINSLGDKESRLRHREALIAHFEPRIDEFCADCQNRLYKNPLRILDCKKDHDHPLVQSAPSILDYLNEASTAYFDKVKSYLDAVGLDYEIDPTMVRGLDYYNHTTFEIMSVEEGFGAKTTLCGGGRYHGLVQEFDGPETPGIGFGIGVERVLLALEKAEVIIPEEKALACYVITAGEGTAVKAMSIMNTLRQQGISAEKDYQDRKLKGQLKDADRKNALFTIIVGEEELASGVYKLKDMKSGEQTAIAEDAIAATISKKLQTLKEEHQ</sequence>
<dbReference type="GO" id="GO:0016740">
    <property type="term" value="F:transferase activity"/>
    <property type="evidence" value="ECO:0007669"/>
    <property type="project" value="UniProtKB-ARBA"/>
</dbReference>
<evidence type="ECO:0000256" key="3">
    <source>
        <dbReference type="ARBA" id="ARBA00011738"/>
    </source>
</evidence>
<dbReference type="FunFam" id="3.30.930.10:FF:000005">
    <property type="entry name" value="Histidine--tRNA ligase"/>
    <property type="match status" value="1"/>
</dbReference>
<evidence type="ECO:0000256" key="7">
    <source>
        <dbReference type="ARBA" id="ARBA00022840"/>
    </source>
</evidence>
<dbReference type="CDD" id="cd00773">
    <property type="entry name" value="HisRS-like_core"/>
    <property type="match status" value="1"/>
</dbReference>
<accession>A0A378MDA8</accession>
<dbReference type="PANTHER" id="PTHR43707:SF1">
    <property type="entry name" value="HISTIDINE--TRNA LIGASE, MITOCHONDRIAL-RELATED"/>
    <property type="match status" value="1"/>
</dbReference>
<evidence type="ECO:0000256" key="1">
    <source>
        <dbReference type="ARBA" id="ARBA00004496"/>
    </source>
</evidence>
<dbReference type="InterPro" id="IPR004516">
    <property type="entry name" value="HisRS/HisZ"/>
</dbReference>
<evidence type="ECO:0000256" key="11">
    <source>
        <dbReference type="HAMAP-Rule" id="MF_00127"/>
    </source>
</evidence>
<dbReference type="AlphaFoldDB" id="A0A378MDA8"/>
<evidence type="ECO:0000256" key="8">
    <source>
        <dbReference type="ARBA" id="ARBA00022917"/>
    </source>
</evidence>
<comment type="subunit">
    <text evidence="3 11">Homodimer.</text>
</comment>
<dbReference type="EC" id="6.1.1.21" evidence="11"/>
<dbReference type="GO" id="GO:0005524">
    <property type="term" value="F:ATP binding"/>
    <property type="evidence" value="ECO:0007669"/>
    <property type="project" value="UniProtKB-UniRule"/>
</dbReference>
<protein>
    <recommendedName>
        <fullName evidence="11">Histidine--tRNA ligase</fullName>
        <ecNumber evidence="11">6.1.1.21</ecNumber>
    </recommendedName>
    <alternativeName>
        <fullName evidence="11">Histidyl-tRNA synthetase</fullName>
        <shortName evidence="11">HisRS</shortName>
    </alternativeName>
</protein>
<dbReference type="PIRSF" id="PIRSF001549">
    <property type="entry name" value="His-tRNA_synth"/>
    <property type="match status" value="1"/>
</dbReference>
<dbReference type="InterPro" id="IPR036621">
    <property type="entry name" value="Anticodon-bd_dom_sf"/>
</dbReference>
<dbReference type="Proteomes" id="UP000254879">
    <property type="component" value="Unassembled WGS sequence"/>
</dbReference>
<dbReference type="EMBL" id="UGPG01000001">
    <property type="protein sequence ID" value="STY43342.1"/>
    <property type="molecule type" value="Genomic_DNA"/>
</dbReference>
<evidence type="ECO:0000256" key="2">
    <source>
        <dbReference type="ARBA" id="ARBA00008226"/>
    </source>
</evidence>
<dbReference type="SUPFAM" id="SSF52954">
    <property type="entry name" value="Class II aaRS ABD-related"/>
    <property type="match status" value="1"/>
</dbReference>
<evidence type="ECO:0000256" key="6">
    <source>
        <dbReference type="ARBA" id="ARBA00022741"/>
    </source>
</evidence>
<comment type="similarity">
    <text evidence="2 11">Belongs to the class-II aminoacyl-tRNA synthetase family.</text>
</comment>
<keyword evidence="8 11" id="KW-0648">Protein biosynthesis</keyword>
<evidence type="ECO:0000313" key="14">
    <source>
        <dbReference type="EMBL" id="STY43342.1"/>
    </source>
</evidence>
<dbReference type="InterPro" id="IPR041715">
    <property type="entry name" value="HisRS-like_core"/>
</dbReference>
<dbReference type="GO" id="GO:0006427">
    <property type="term" value="P:histidyl-tRNA aminoacylation"/>
    <property type="evidence" value="ECO:0007669"/>
    <property type="project" value="UniProtKB-UniRule"/>
</dbReference>
<feature type="binding site" evidence="12">
    <location>
        <position position="113"/>
    </location>
    <ligand>
        <name>L-histidine</name>
        <dbReference type="ChEBI" id="CHEBI:57595"/>
    </ligand>
</feature>
<feature type="binding site" evidence="12">
    <location>
        <begin position="81"/>
        <end position="83"/>
    </location>
    <ligand>
        <name>L-histidine</name>
        <dbReference type="ChEBI" id="CHEBI:57595"/>
    </ligand>
</feature>
<dbReference type="PROSITE" id="PS50862">
    <property type="entry name" value="AA_TRNA_LIGASE_II"/>
    <property type="match status" value="1"/>
</dbReference>
<organism evidence="14 15">
    <name type="scientific">Listeria grayi</name>
    <name type="common">Listeria murrayi</name>
    <dbReference type="NCBI Taxonomy" id="1641"/>
    <lineage>
        <taxon>Bacteria</taxon>
        <taxon>Bacillati</taxon>
        <taxon>Bacillota</taxon>
        <taxon>Bacilli</taxon>
        <taxon>Bacillales</taxon>
        <taxon>Listeriaceae</taxon>
        <taxon>Listeria</taxon>
    </lineage>
</organism>
<keyword evidence="5 11" id="KW-0436">Ligase</keyword>
<keyword evidence="4 11" id="KW-0963">Cytoplasm</keyword>
<feature type="binding site" evidence="12">
    <location>
        <begin position="262"/>
        <end position="263"/>
    </location>
    <ligand>
        <name>L-histidine</name>
        <dbReference type="ChEBI" id="CHEBI:57595"/>
    </ligand>
</feature>
<comment type="subcellular location">
    <subcellularLocation>
        <location evidence="1 11">Cytoplasm</location>
    </subcellularLocation>
</comment>
<keyword evidence="6 11" id="KW-0547">Nucleotide-binding</keyword>
<dbReference type="OrthoDB" id="9800814at2"/>
<evidence type="ECO:0000256" key="12">
    <source>
        <dbReference type="PIRSR" id="PIRSR001549-1"/>
    </source>
</evidence>
<feature type="domain" description="Aminoacyl-transfer RNA synthetases class-II family profile" evidence="13">
    <location>
        <begin position="1"/>
        <end position="325"/>
    </location>
</feature>
<dbReference type="Gene3D" id="3.40.50.800">
    <property type="entry name" value="Anticodon-binding domain"/>
    <property type="match status" value="1"/>
</dbReference>
<dbReference type="InterPro" id="IPR004154">
    <property type="entry name" value="Anticodon-bd"/>
</dbReference>
<evidence type="ECO:0000256" key="9">
    <source>
        <dbReference type="ARBA" id="ARBA00023146"/>
    </source>
</evidence>
<dbReference type="InterPro" id="IPR033656">
    <property type="entry name" value="HisRS_anticodon"/>
</dbReference>
<evidence type="ECO:0000256" key="10">
    <source>
        <dbReference type="ARBA" id="ARBA00047639"/>
    </source>
</evidence>
<feature type="binding site" evidence="12">
    <location>
        <position position="127"/>
    </location>
    <ligand>
        <name>L-histidine</name>
        <dbReference type="ChEBI" id="CHEBI:57595"/>
    </ligand>
</feature>
<dbReference type="CDD" id="cd00859">
    <property type="entry name" value="HisRS_anticodon"/>
    <property type="match status" value="1"/>
</dbReference>
<dbReference type="GO" id="GO:0140096">
    <property type="term" value="F:catalytic activity, acting on a protein"/>
    <property type="evidence" value="ECO:0007669"/>
    <property type="project" value="UniProtKB-ARBA"/>
</dbReference>
<dbReference type="GO" id="GO:0005737">
    <property type="term" value="C:cytoplasm"/>
    <property type="evidence" value="ECO:0007669"/>
    <property type="project" value="UniProtKB-SubCell"/>
</dbReference>
<evidence type="ECO:0000259" key="13">
    <source>
        <dbReference type="PROSITE" id="PS50862"/>
    </source>
</evidence>
<name>A0A378MDA8_LISGR</name>
<dbReference type="Pfam" id="PF13393">
    <property type="entry name" value="tRNA-synt_His"/>
    <property type="match status" value="1"/>
</dbReference>